<dbReference type="PANTHER" id="PTHR43772">
    <property type="entry name" value="ENDO-1,4-BETA-XYLANASE"/>
    <property type="match status" value="1"/>
</dbReference>
<organism evidence="10 11">
    <name type="scientific">Draconibacterium sediminis</name>
    <dbReference type="NCBI Taxonomy" id="1544798"/>
    <lineage>
        <taxon>Bacteria</taxon>
        <taxon>Pseudomonadati</taxon>
        <taxon>Bacteroidota</taxon>
        <taxon>Bacteroidia</taxon>
        <taxon>Marinilabiliales</taxon>
        <taxon>Prolixibacteraceae</taxon>
        <taxon>Draconibacterium</taxon>
    </lineage>
</organism>
<dbReference type="AlphaFoldDB" id="A0A0D8JHD0"/>
<keyword evidence="3 8" id="KW-0378">Hydrolase</keyword>
<evidence type="ECO:0000256" key="2">
    <source>
        <dbReference type="ARBA" id="ARBA00022651"/>
    </source>
</evidence>
<evidence type="ECO:0000256" key="5">
    <source>
        <dbReference type="ARBA" id="ARBA00023295"/>
    </source>
</evidence>
<keyword evidence="4" id="KW-0119">Carbohydrate metabolism</keyword>
<evidence type="ECO:0000256" key="3">
    <source>
        <dbReference type="ARBA" id="ARBA00022801"/>
    </source>
</evidence>
<dbReference type="InterPro" id="IPR052176">
    <property type="entry name" value="Glycosyl_Hydrlase_43_Enz"/>
</dbReference>
<dbReference type="Pfam" id="PF04616">
    <property type="entry name" value="Glyco_hydro_43"/>
    <property type="match status" value="1"/>
</dbReference>
<feature type="chain" id="PRO_5002331369" evidence="9">
    <location>
        <begin position="21"/>
        <end position="331"/>
    </location>
</feature>
<evidence type="ECO:0000256" key="4">
    <source>
        <dbReference type="ARBA" id="ARBA00023277"/>
    </source>
</evidence>
<keyword evidence="2 10" id="KW-0858">Xylan degradation</keyword>
<dbReference type="STRING" id="1544798.LH29_07630"/>
<evidence type="ECO:0000256" key="7">
    <source>
        <dbReference type="PIRSR" id="PIRSR606710-2"/>
    </source>
</evidence>
<accession>A0A0D8JHD0</accession>
<dbReference type="CDD" id="cd08991">
    <property type="entry name" value="GH43_HoAraf43-like"/>
    <property type="match status" value="1"/>
</dbReference>
<dbReference type="GO" id="GO:0045493">
    <property type="term" value="P:xylan catabolic process"/>
    <property type="evidence" value="ECO:0007669"/>
    <property type="project" value="UniProtKB-KW"/>
</dbReference>
<feature type="active site" description="Proton donor" evidence="6">
    <location>
        <position position="213"/>
    </location>
</feature>
<dbReference type="EMBL" id="JRHC01000001">
    <property type="protein sequence ID" value="KJF45243.1"/>
    <property type="molecule type" value="Genomic_DNA"/>
</dbReference>
<dbReference type="InterPro" id="IPR023296">
    <property type="entry name" value="Glyco_hydro_beta-prop_sf"/>
</dbReference>
<keyword evidence="5 8" id="KW-0326">Glycosidase</keyword>
<keyword evidence="11" id="KW-1185">Reference proteome</keyword>
<reference evidence="10 11" key="1">
    <citation type="submission" date="2014-09" db="EMBL/GenBank/DDBJ databases">
        <title>Draft Genome Sequence of Draconibacterium sp. JN14CK-3.</title>
        <authorList>
            <person name="Dong C."/>
            <person name="Lai Q."/>
            <person name="Shao Z."/>
        </authorList>
    </citation>
    <scope>NUCLEOTIDE SEQUENCE [LARGE SCALE GENOMIC DNA]</scope>
    <source>
        <strain evidence="10 11">JN14CK-3</strain>
    </source>
</reference>
<keyword evidence="9" id="KW-0732">Signal</keyword>
<dbReference type="Gene3D" id="2.115.10.20">
    <property type="entry name" value="Glycosyl hydrolase domain, family 43"/>
    <property type="match status" value="1"/>
</dbReference>
<dbReference type="PATRIC" id="fig|1544798.3.peg.1528"/>
<evidence type="ECO:0000313" key="10">
    <source>
        <dbReference type="EMBL" id="KJF45243.1"/>
    </source>
</evidence>
<dbReference type="GO" id="GO:0004553">
    <property type="term" value="F:hydrolase activity, hydrolyzing O-glycosyl compounds"/>
    <property type="evidence" value="ECO:0007669"/>
    <property type="project" value="InterPro"/>
</dbReference>
<gene>
    <name evidence="10" type="ORF">LH29_07630</name>
</gene>
<keyword evidence="2 10" id="KW-0624">Polysaccharide degradation</keyword>
<proteinExistence type="inferred from homology"/>
<dbReference type="InterPro" id="IPR006710">
    <property type="entry name" value="Glyco_hydro_43"/>
</dbReference>
<comment type="caution">
    <text evidence="10">The sequence shown here is derived from an EMBL/GenBank/DDBJ whole genome shotgun (WGS) entry which is preliminary data.</text>
</comment>
<sequence>MQLRIYITLFLLVMVFCACAKSENLPGKIDGGKTPDQIKNQFSLVLGDPFIFYHEGRYYAYGTQSPNGIVVYVSDDQEAWKVPAEANNGLALHKDDVYADRWFWAPEVYFVNNKFYMYYSADEHICVATADSPLGPFKQEIKKPMIVNEKCIDNSLFIDDDGKAYLSFVRFTDGNAIWIAELEEDLTTLKMETLKPCLNVSQDWEKEMGRVNEGSFIVKHNGIYYMSYSANHYESPMYGVGYATATNIMGPWEKSAMNPILQKPKGLTGVGHSAMFRDKNGDLRIVFHSHNSNTKIHPRLMHISRVNFENVDGEEVMQIGDDILTPVLKEE</sequence>
<name>A0A0D8JHD0_9BACT</name>
<dbReference type="PROSITE" id="PS51257">
    <property type="entry name" value="PROKAR_LIPOPROTEIN"/>
    <property type="match status" value="1"/>
</dbReference>
<dbReference type="SUPFAM" id="SSF75005">
    <property type="entry name" value="Arabinanase/levansucrase/invertase"/>
    <property type="match status" value="1"/>
</dbReference>
<evidence type="ECO:0000256" key="6">
    <source>
        <dbReference type="PIRSR" id="PIRSR606710-1"/>
    </source>
</evidence>
<dbReference type="Proteomes" id="UP000032544">
    <property type="component" value="Unassembled WGS sequence"/>
</dbReference>
<feature type="site" description="Important for catalytic activity, responsible for pKa modulation of the active site Glu and correct orientation of both the proton donor and substrate" evidence="7">
    <location>
        <position position="153"/>
    </location>
</feature>
<dbReference type="PANTHER" id="PTHR43772:SF2">
    <property type="entry name" value="PUTATIVE (AFU_ORTHOLOGUE AFUA_2G04480)-RELATED"/>
    <property type="match status" value="1"/>
</dbReference>
<evidence type="ECO:0000313" key="11">
    <source>
        <dbReference type="Proteomes" id="UP000032544"/>
    </source>
</evidence>
<feature type="signal peptide" evidence="9">
    <location>
        <begin position="1"/>
        <end position="20"/>
    </location>
</feature>
<comment type="similarity">
    <text evidence="1 8">Belongs to the glycosyl hydrolase 43 family.</text>
</comment>
<feature type="active site" description="Proton acceptor" evidence="6">
    <location>
        <position position="48"/>
    </location>
</feature>
<protein>
    <submittedName>
        <fullName evidence="10">1,4-beta-xylanase</fullName>
    </submittedName>
</protein>
<evidence type="ECO:0000256" key="1">
    <source>
        <dbReference type="ARBA" id="ARBA00009865"/>
    </source>
</evidence>
<evidence type="ECO:0000256" key="8">
    <source>
        <dbReference type="RuleBase" id="RU361187"/>
    </source>
</evidence>
<evidence type="ECO:0000256" key="9">
    <source>
        <dbReference type="SAM" id="SignalP"/>
    </source>
</evidence>